<protein>
    <recommendedName>
        <fullName evidence="2">Thiamine pyrophosphate enzyme TPP-binding domain-containing protein</fullName>
    </recommendedName>
</protein>
<feature type="domain" description="Thiamine pyrophosphate enzyme TPP-binding" evidence="2">
    <location>
        <begin position="48"/>
        <end position="121"/>
    </location>
</feature>
<dbReference type="PANTHER" id="PTHR48084:SF4">
    <property type="entry name" value="2-OXOGLUTARATE OXIDOREDUCTASE SUBUNIT KORB"/>
    <property type="match status" value="1"/>
</dbReference>
<dbReference type="GO" id="GO:0045333">
    <property type="term" value="P:cellular respiration"/>
    <property type="evidence" value="ECO:0007669"/>
    <property type="project" value="UniProtKB-ARBA"/>
</dbReference>
<dbReference type="Pfam" id="PF02775">
    <property type="entry name" value="TPP_enzyme_C"/>
    <property type="match status" value="1"/>
</dbReference>
<dbReference type="InterPro" id="IPR029061">
    <property type="entry name" value="THDP-binding"/>
</dbReference>
<evidence type="ECO:0000313" key="3">
    <source>
        <dbReference type="EMBL" id="GAH09865.1"/>
    </source>
</evidence>
<comment type="caution">
    <text evidence="3">The sequence shown here is derived from an EMBL/GenBank/DDBJ whole genome shotgun (WGS) entry which is preliminary data.</text>
</comment>
<dbReference type="AlphaFoldDB" id="X1DNN2"/>
<dbReference type="InterPro" id="IPR011766">
    <property type="entry name" value="TPP_enzyme_TPP-bd"/>
</dbReference>
<dbReference type="PANTHER" id="PTHR48084">
    <property type="entry name" value="2-OXOGLUTARATE OXIDOREDUCTASE SUBUNIT KORB-RELATED"/>
    <property type="match status" value="1"/>
</dbReference>
<dbReference type="SUPFAM" id="SSF52518">
    <property type="entry name" value="Thiamin diphosphate-binding fold (THDP-binding)"/>
    <property type="match status" value="1"/>
</dbReference>
<reference evidence="3" key="1">
    <citation type="journal article" date="2014" name="Front. Microbiol.">
        <title>High frequency of phylogenetically diverse reductive dehalogenase-homologous genes in deep subseafloor sedimentary metagenomes.</title>
        <authorList>
            <person name="Kawai M."/>
            <person name="Futagami T."/>
            <person name="Toyoda A."/>
            <person name="Takaki Y."/>
            <person name="Nishi S."/>
            <person name="Hori S."/>
            <person name="Arai W."/>
            <person name="Tsubouchi T."/>
            <person name="Morono Y."/>
            <person name="Uchiyama I."/>
            <person name="Ito T."/>
            <person name="Fujiyama A."/>
            <person name="Inagaki F."/>
            <person name="Takami H."/>
        </authorList>
    </citation>
    <scope>NUCLEOTIDE SEQUENCE</scope>
    <source>
        <strain evidence="3">Expedition CK06-06</strain>
    </source>
</reference>
<dbReference type="GO" id="GO:0016625">
    <property type="term" value="F:oxidoreductase activity, acting on the aldehyde or oxo group of donors, iron-sulfur protein as acceptor"/>
    <property type="evidence" value="ECO:0007669"/>
    <property type="project" value="UniProtKB-ARBA"/>
</dbReference>
<accession>X1DNN2</accession>
<dbReference type="EMBL" id="BART01039016">
    <property type="protein sequence ID" value="GAH09865.1"/>
    <property type="molecule type" value="Genomic_DNA"/>
</dbReference>
<dbReference type="InterPro" id="IPR051457">
    <property type="entry name" value="2-oxoacid:Fd_oxidoreductase"/>
</dbReference>
<name>X1DNN2_9ZZZZ</name>
<keyword evidence="1" id="KW-0560">Oxidoreductase</keyword>
<sequence>MDNLKTYAEITWCKGCGNFGIFTALRNAIPKLEEKGIKREDIVMTAGIGCHAKIFDYLNLSGFYSLHGREIATASGFKLSNPNLKVLTFSGDGSGLGEGLAHTLFAAKRNMDITMILHNNGG</sequence>
<evidence type="ECO:0000256" key="1">
    <source>
        <dbReference type="ARBA" id="ARBA00023002"/>
    </source>
</evidence>
<dbReference type="Gene3D" id="3.40.50.970">
    <property type="match status" value="1"/>
</dbReference>
<proteinExistence type="predicted"/>
<organism evidence="3">
    <name type="scientific">marine sediment metagenome</name>
    <dbReference type="NCBI Taxonomy" id="412755"/>
    <lineage>
        <taxon>unclassified sequences</taxon>
        <taxon>metagenomes</taxon>
        <taxon>ecological metagenomes</taxon>
    </lineage>
</organism>
<gene>
    <name evidence="3" type="ORF">S01H4_64374</name>
</gene>
<evidence type="ECO:0000259" key="2">
    <source>
        <dbReference type="Pfam" id="PF02775"/>
    </source>
</evidence>
<dbReference type="GO" id="GO:0030976">
    <property type="term" value="F:thiamine pyrophosphate binding"/>
    <property type="evidence" value="ECO:0007669"/>
    <property type="project" value="InterPro"/>
</dbReference>
<feature type="non-terminal residue" evidence="3">
    <location>
        <position position="122"/>
    </location>
</feature>